<keyword evidence="2" id="KW-1185">Reference proteome</keyword>
<dbReference type="AlphaFoldDB" id="A0A067P588"/>
<protein>
    <submittedName>
        <fullName evidence="1">Uncharacterized protein</fullName>
    </submittedName>
</protein>
<gene>
    <name evidence="1" type="ORF">JAAARDRAFT_201237</name>
</gene>
<evidence type="ECO:0000313" key="1">
    <source>
        <dbReference type="EMBL" id="KDQ48995.1"/>
    </source>
</evidence>
<organism evidence="1 2">
    <name type="scientific">Jaapia argillacea MUCL 33604</name>
    <dbReference type="NCBI Taxonomy" id="933084"/>
    <lineage>
        <taxon>Eukaryota</taxon>
        <taxon>Fungi</taxon>
        <taxon>Dikarya</taxon>
        <taxon>Basidiomycota</taxon>
        <taxon>Agaricomycotina</taxon>
        <taxon>Agaricomycetes</taxon>
        <taxon>Agaricomycetidae</taxon>
        <taxon>Jaapiales</taxon>
        <taxon>Jaapiaceae</taxon>
        <taxon>Jaapia</taxon>
    </lineage>
</organism>
<proteinExistence type="predicted"/>
<dbReference type="OrthoDB" id="2612965at2759"/>
<accession>A0A067P588</accession>
<dbReference type="InParanoid" id="A0A067P588"/>
<dbReference type="Proteomes" id="UP000027265">
    <property type="component" value="Unassembled WGS sequence"/>
</dbReference>
<reference evidence="2" key="1">
    <citation type="journal article" date="2014" name="Proc. Natl. Acad. Sci. U.S.A.">
        <title>Extensive sampling of basidiomycete genomes demonstrates inadequacy of the white-rot/brown-rot paradigm for wood decay fungi.</title>
        <authorList>
            <person name="Riley R."/>
            <person name="Salamov A.A."/>
            <person name="Brown D.W."/>
            <person name="Nagy L.G."/>
            <person name="Floudas D."/>
            <person name="Held B.W."/>
            <person name="Levasseur A."/>
            <person name="Lombard V."/>
            <person name="Morin E."/>
            <person name="Otillar R."/>
            <person name="Lindquist E.A."/>
            <person name="Sun H."/>
            <person name="LaButti K.M."/>
            <person name="Schmutz J."/>
            <person name="Jabbour D."/>
            <person name="Luo H."/>
            <person name="Baker S.E."/>
            <person name="Pisabarro A.G."/>
            <person name="Walton J.D."/>
            <person name="Blanchette R.A."/>
            <person name="Henrissat B."/>
            <person name="Martin F."/>
            <person name="Cullen D."/>
            <person name="Hibbett D.S."/>
            <person name="Grigoriev I.V."/>
        </authorList>
    </citation>
    <scope>NUCLEOTIDE SEQUENCE [LARGE SCALE GENOMIC DNA]</scope>
    <source>
        <strain evidence="2">MUCL 33604</strain>
    </source>
</reference>
<name>A0A067P588_9AGAM</name>
<dbReference type="HOGENOM" id="CLU_1619278_0_0_1"/>
<sequence length="164" mass="18856">MHSRAIPDEEQEVDGKQMTLDSMLTPKIPPFMASGLLDHIIELIVAEDKAFQLVDKGPFWRLLKFLKLNLTESAIPHHTKVRDEVMIKAREAQEQMKEDLKHIPSLISMDFDSWTNEHPYLSINFHYINTPVDKPHEWELKNEQAAFAIIEGNHSGANLASILF</sequence>
<evidence type="ECO:0000313" key="2">
    <source>
        <dbReference type="Proteomes" id="UP000027265"/>
    </source>
</evidence>
<dbReference type="EMBL" id="KL197870">
    <property type="protein sequence ID" value="KDQ48995.1"/>
    <property type="molecule type" value="Genomic_DNA"/>
</dbReference>